<dbReference type="Proteomes" id="UP000061010">
    <property type="component" value="Chromosome"/>
</dbReference>
<protein>
    <submittedName>
        <fullName evidence="1">DNA-binding protein</fullName>
    </submittedName>
</protein>
<accession>A0A0S1B0E3</accession>
<dbReference type="Gene3D" id="1.10.238.160">
    <property type="match status" value="1"/>
</dbReference>
<evidence type="ECO:0000313" key="2">
    <source>
        <dbReference type="Proteomes" id="UP000061010"/>
    </source>
</evidence>
<proteinExistence type="predicted"/>
<dbReference type="PATRIC" id="fig|128780.6.peg.2176"/>
<dbReference type="KEGG" id="sacz:AOT14_21610"/>
<evidence type="ECO:0000313" key="1">
    <source>
        <dbReference type="EMBL" id="ALJ28535.1"/>
    </source>
</evidence>
<keyword evidence="2" id="KW-1185">Reference proteome</keyword>
<gene>
    <name evidence="1" type="ORF">AOT14_21610</name>
</gene>
<dbReference type="GO" id="GO:0003677">
    <property type="term" value="F:DNA binding"/>
    <property type="evidence" value="ECO:0007669"/>
    <property type="project" value="UniProtKB-KW"/>
</dbReference>
<dbReference type="OrthoDB" id="7860618at2"/>
<dbReference type="EMBL" id="CP012900">
    <property type="protein sequence ID" value="ALJ28535.1"/>
    <property type="molecule type" value="Genomic_DNA"/>
</dbReference>
<dbReference type="AlphaFoldDB" id="A0A0S1B0E3"/>
<sequence length="174" mass="18639">MEYTFTLKYQLTDDDRDADALVERLGEAGCDDALVGIGQPGRLALEFTREAADADEAVRSALADVRCAAPTARLIEVAPDLVGLTDVADIVGVSRQNMRKLMLAHPGSFPAPVHEGSASIWHLADVLAWLQAKGSYSLAKDVFEVARVALQVNVAKEGRRLPRSASKALEALIG</sequence>
<reference evidence="1 2" key="1">
    <citation type="journal article" date="2015" name="Genome Announc.">
        <title>Complete Genome Sequencing of Stenotrophomonas acidaminiphila ZAC14D2_NAIMI4_2, a Multidrug-Resistant Strain Isolated from Sediments of a Polluted River in Mexico, Uncovers New Antibiotic Resistance Genes and a Novel Class-II Lasso Peptide Biosynthesis Gene Cluster.</title>
        <authorList>
            <person name="Vinuesa P."/>
            <person name="Ochoa-Sanchez L.E."/>
        </authorList>
    </citation>
    <scope>NUCLEOTIDE SEQUENCE [LARGE SCALE GENOMIC DNA]</scope>
    <source>
        <strain evidence="1 2">ZAC14D2_NAIMI4_2</strain>
    </source>
</reference>
<name>A0A0S1B0E3_9GAMM</name>
<organism evidence="1 2">
    <name type="scientific">Stenotrophomonas acidaminiphila</name>
    <dbReference type="NCBI Taxonomy" id="128780"/>
    <lineage>
        <taxon>Bacteria</taxon>
        <taxon>Pseudomonadati</taxon>
        <taxon>Pseudomonadota</taxon>
        <taxon>Gammaproteobacteria</taxon>
        <taxon>Lysobacterales</taxon>
        <taxon>Lysobacteraceae</taxon>
        <taxon>Stenotrophomonas</taxon>
    </lineage>
</organism>
<keyword evidence="1" id="KW-0238">DNA-binding</keyword>